<feature type="region of interest" description="Disordered" evidence="1">
    <location>
        <begin position="252"/>
        <end position="276"/>
    </location>
</feature>
<dbReference type="Proteomes" id="UP000317638">
    <property type="component" value="Unassembled WGS sequence"/>
</dbReference>
<reference evidence="2 3" key="1">
    <citation type="submission" date="2019-07" db="EMBL/GenBank/DDBJ databases">
        <authorList>
            <person name="Zhou L.-Y."/>
        </authorList>
    </citation>
    <scope>NUCLEOTIDE SEQUENCE [LARGE SCALE GENOMIC DNA]</scope>
    <source>
        <strain evidence="2 3">YIM 101269</strain>
    </source>
</reference>
<evidence type="ECO:0000313" key="2">
    <source>
        <dbReference type="EMBL" id="TRY18763.1"/>
    </source>
</evidence>
<protein>
    <recommendedName>
        <fullName evidence="4">Heavy metal transporter</fullName>
    </recommendedName>
</protein>
<feature type="compositionally biased region" description="Polar residues" evidence="1">
    <location>
        <begin position="252"/>
        <end position="263"/>
    </location>
</feature>
<gene>
    <name evidence="2" type="ORF">FOJ82_06510</name>
</gene>
<evidence type="ECO:0000256" key="1">
    <source>
        <dbReference type="SAM" id="MobiDB-lite"/>
    </source>
</evidence>
<dbReference type="RefSeq" id="WP_143937655.1">
    <property type="nucleotide sequence ID" value="NZ_VKKG01000002.1"/>
</dbReference>
<comment type="caution">
    <text evidence="2">The sequence shown here is derived from an EMBL/GenBank/DDBJ whole genome shotgun (WGS) entry which is preliminary data.</text>
</comment>
<name>A0A553K229_9ACTN</name>
<dbReference type="AlphaFoldDB" id="A0A553K229"/>
<proteinExistence type="predicted"/>
<organism evidence="2 3">
    <name type="scientific">Tessaracoccus rhinocerotis</name>
    <dbReference type="NCBI Taxonomy" id="1689449"/>
    <lineage>
        <taxon>Bacteria</taxon>
        <taxon>Bacillati</taxon>
        <taxon>Actinomycetota</taxon>
        <taxon>Actinomycetes</taxon>
        <taxon>Propionibacteriales</taxon>
        <taxon>Propionibacteriaceae</taxon>
        <taxon>Tessaracoccus</taxon>
    </lineage>
</organism>
<keyword evidence="3" id="KW-1185">Reference proteome</keyword>
<dbReference type="OrthoDB" id="5171895at2"/>
<evidence type="ECO:0000313" key="3">
    <source>
        <dbReference type="Proteomes" id="UP000317638"/>
    </source>
</evidence>
<sequence length="276" mass="29899">MSKKTLAWTVALVLAIGLLGFGAWKGYDYLMSRLVRERCYVNVDGSEQLQLTAEQSRNAAVIVAASYKADLPAQAAVIALATAWQESGLRNLDYGDRDSLGLFQQRPSYGWGTEEQILDPWYSSGRFYEELVKFDDWENRGITEMAQAVQRSGHPDAYRKHEENAIALAGSLRGTRPASLSCVDRTDTPGDPAAFADVVAQVPGVTSTVDGTTVTLTSDDDAALWAATQLALANTRLAGIESAVMPGHTWRQGNTTTWSQGSPDGQPGVGTLKLRQ</sequence>
<dbReference type="EMBL" id="VKKG01000002">
    <property type="protein sequence ID" value="TRY18763.1"/>
    <property type="molecule type" value="Genomic_DNA"/>
</dbReference>
<accession>A0A553K229</accession>
<evidence type="ECO:0008006" key="4">
    <source>
        <dbReference type="Google" id="ProtNLM"/>
    </source>
</evidence>